<reference evidence="2" key="1">
    <citation type="submission" date="2021-02" db="EMBL/GenBank/DDBJ databases">
        <authorList>
            <person name="Steward A R."/>
        </authorList>
    </citation>
    <scope>NUCLEOTIDE SEQUENCE</scope>
</reference>
<dbReference type="Proteomes" id="UP000663880">
    <property type="component" value="Unassembled WGS sequence"/>
</dbReference>
<feature type="domain" description="ISXO2-like transposase" evidence="1">
    <location>
        <begin position="173"/>
        <end position="319"/>
    </location>
</feature>
<dbReference type="SMART" id="SM01126">
    <property type="entry name" value="DDE_Tnp_IS1595"/>
    <property type="match status" value="1"/>
</dbReference>
<evidence type="ECO:0000313" key="2">
    <source>
        <dbReference type="EMBL" id="CAF4890497.1"/>
    </source>
</evidence>
<proteinExistence type="predicted"/>
<dbReference type="Pfam" id="PF12762">
    <property type="entry name" value="DDE_Tnp_IS1595"/>
    <property type="match status" value="1"/>
</dbReference>
<dbReference type="PANTHER" id="PTHR47163">
    <property type="entry name" value="DDE_TNP_IS1595 DOMAIN-CONTAINING PROTEIN"/>
    <property type="match status" value="1"/>
</dbReference>
<dbReference type="EMBL" id="CAJOBZ010000031">
    <property type="protein sequence ID" value="CAF4890497.1"/>
    <property type="molecule type" value="Genomic_DNA"/>
</dbReference>
<accession>A0A821UII9</accession>
<evidence type="ECO:0000313" key="3">
    <source>
        <dbReference type="Proteomes" id="UP000663880"/>
    </source>
</evidence>
<dbReference type="AlphaFoldDB" id="A0A821UII9"/>
<evidence type="ECO:0000259" key="1">
    <source>
        <dbReference type="SMART" id="SM01126"/>
    </source>
</evidence>
<organism evidence="2 3">
    <name type="scientific">Pieris macdunnoughi</name>
    <dbReference type="NCBI Taxonomy" id="345717"/>
    <lineage>
        <taxon>Eukaryota</taxon>
        <taxon>Metazoa</taxon>
        <taxon>Ecdysozoa</taxon>
        <taxon>Arthropoda</taxon>
        <taxon>Hexapoda</taxon>
        <taxon>Insecta</taxon>
        <taxon>Pterygota</taxon>
        <taxon>Neoptera</taxon>
        <taxon>Endopterygota</taxon>
        <taxon>Lepidoptera</taxon>
        <taxon>Glossata</taxon>
        <taxon>Ditrysia</taxon>
        <taxon>Papilionoidea</taxon>
        <taxon>Pieridae</taxon>
        <taxon>Pierinae</taxon>
        <taxon>Pieris</taxon>
    </lineage>
</organism>
<sequence>MASTSFTRENDFEDDGSVVNRDLNSEEVVSLWNLIRLYKKLGTNEQCVAFAEENGLVHSQKQCSTHRKPMKIAKSTNKTFGSWCCTKGNCRSKTKVPRNKGTFFENIKIELVHVFYLLYAFSQNWSYLTTMREDPYKDDRLKSLSRVTICDWYSYCRETIVIYQMDKTQAVGKIGGPGKIVQIDESKFGKRKYNRGRHIEGYWVLGMIEDKSEDLRLEVCPNNIRSADILLPLIQKHVEVGTIIHTDFWKAYDCLADHGYIHQKVNHSDPENPFVAEDGTHTQRIESQWRAVKRFFKKDNYNNSENFSDHVYEYLWRRNNTKHKKDPFLELIKAVKYVYKLNTD</sequence>
<protein>
    <recommendedName>
        <fullName evidence="1">ISXO2-like transposase domain-containing protein</fullName>
    </recommendedName>
</protein>
<keyword evidence="3" id="KW-1185">Reference proteome</keyword>
<dbReference type="OrthoDB" id="10052789at2759"/>
<dbReference type="PANTHER" id="PTHR47163:SF2">
    <property type="entry name" value="SI:DKEY-17M8.2"/>
    <property type="match status" value="1"/>
</dbReference>
<name>A0A821UII9_9NEOP</name>
<dbReference type="InterPro" id="IPR024445">
    <property type="entry name" value="Tnp_ISXO2-like"/>
</dbReference>
<comment type="caution">
    <text evidence="2">The sequence shown here is derived from an EMBL/GenBank/DDBJ whole genome shotgun (WGS) entry which is preliminary data.</text>
</comment>
<gene>
    <name evidence="2" type="ORF">PMACD_LOCUS10409</name>
</gene>
<dbReference type="InterPro" id="IPR053164">
    <property type="entry name" value="IS1016-like_transposase"/>
</dbReference>